<protein>
    <submittedName>
        <fullName evidence="3">DUF1311 domain-containing protein</fullName>
    </submittedName>
</protein>
<sequence>MTKWMLVALSLSCTTLSARAEDSLYSQRHISCMDNSGGATVEMHKCIVDEHSRQDIRLNDAYRILIGNLTGNRKKELLAAQRLWIRYRDANCKVYAYPDGGTAPAVHTASCGLEMTAQRAKELENLFIP</sequence>
<dbReference type="RefSeq" id="WP_133323417.1">
    <property type="nucleotide sequence ID" value="NZ_SMTF01000016.1"/>
</dbReference>
<organism evidence="3 4">
    <name type="scientific">Luteimonas aestuarii</name>
    <dbReference type="NCBI Taxonomy" id="453837"/>
    <lineage>
        <taxon>Bacteria</taxon>
        <taxon>Pseudomonadati</taxon>
        <taxon>Pseudomonadota</taxon>
        <taxon>Gammaproteobacteria</taxon>
        <taxon>Lysobacterales</taxon>
        <taxon>Lysobacteraceae</taxon>
        <taxon>Luteimonas</taxon>
    </lineage>
</organism>
<keyword evidence="4" id="KW-1185">Reference proteome</keyword>
<feature type="chain" id="PRO_5020661400" evidence="1">
    <location>
        <begin position="21"/>
        <end position="129"/>
    </location>
</feature>
<evidence type="ECO:0000313" key="4">
    <source>
        <dbReference type="Proteomes" id="UP000294796"/>
    </source>
</evidence>
<dbReference type="EMBL" id="SMTF01000016">
    <property type="protein sequence ID" value="TDK21561.1"/>
    <property type="molecule type" value="Genomic_DNA"/>
</dbReference>
<evidence type="ECO:0000313" key="3">
    <source>
        <dbReference type="EMBL" id="TDK21561.1"/>
    </source>
</evidence>
<dbReference type="PANTHER" id="PTHR39176:SF1">
    <property type="entry name" value="PERIPLASMIC PROTEIN"/>
    <property type="match status" value="1"/>
</dbReference>
<gene>
    <name evidence="3" type="ORF">E2F46_15125</name>
</gene>
<comment type="caution">
    <text evidence="3">The sequence shown here is derived from an EMBL/GenBank/DDBJ whole genome shotgun (WGS) entry which is preliminary data.</text>
</comment>
<dbReference type="Proteomes" id="UP000294796">
    <property type="component" value="Unassembled WGS sequence"/>
</dbReference>
<dbReference type="Pfam" id="PF07007">
    <property type="entry name" value="LprI"/>
    <property type="match status" value="1"/>
</dbReference>
<reference evidence="3 4" key="1">
    <citation type="submission" date="2019-03" db="EMBL/GenBank/DDBJ databases">
        <title>Luteimonas zhaokaii sp.nov., isolated from the rectal contents of Plateau pika in Yushu, Qinghai Province, China.</title>
        <authorList>
            <person name="Zhang G."/>
        </authorList>
    </citation>
    <scope>NUCLEOTIDE SEQUENCE [LARGE SCALE GENOMIC DNA]</scope>
    <source>
        <strain evidence="3 4">B9</strain>
    </source>
</reference>
<dbReference type="Gene3D" id="1.20.1270.180">
    <property type="match status" value="1"/>
</dbReference>
<accession>A0A4V3ALD4</accession>
<feature type="signal peptide" evidence="1">
    <location>
        <begin position="1"/>
        <end position="20"/>
    </location>
</feature>
<dbReference type="AlphaFoldDB" id="A0A4V3ALD4"/>
<dbReference type="InterPro" id="IPR009739">
    <property type="entry name" value="LprI-like_N"/>
</dbReference>
<dbReference type="PANTHER" id="PTHR39176">
    <property type="entry name" value="PERIPLASMIC PROTEIN-RELATED"/>
    <property type="match status" value="1"/>
</dbReference>
<feature type="domain" description="Lysozyme inhibitor LprI-like N-terminal" evidence="2">
    <location>
        <begin position="32"/>
        <end position="123"/>
    </location>
</feature>
<keyword evidence="1" id="KW-0732">Signal</keyword>
<proteinExistence type="predicted"/>
<evidence type="ECO:0000256" key="1">
    <source>
        <dbReference type="SAM" id="SignalP"/>
    </source>
</evidence>
<dbReference type="OrthoDB" id="7340239at2"/>
<evidence type="ECO:0000259" key="2">
    <source>
        <dbReference type="Pfam" id="PF07007"/>
    </source>
</evidence>
<name>A0A4V3ALD4_9GAMM</name>